<reference evidence="1 2" key="1">
    <citation type="journal article" date="2011" name="J. Bacteriol.">
        <title>Complete genome sequence of Amycolicicoccus subflavus DQS3-9A1T, an actinomycete isolated from crude oil-polluted soil.</title>
        <authorList>
            <person name="Cai M."/>
            <person name="Chen W.M."/>
            <person name="Nie Y."/>
            <person name="Chi C.Q."/>
            <person name="Wang Y.N."/>
            <person name="Tang Y.Q."/>
            <person name="Li G.Y."/>
            <person name="Wu X.L."/>
        </authorList>
    </citation>
    <scope>NUCLEOTIDE SEQUENCE [LARGE SCALE GENOMIC DNA]</scope>
    <source>
        <strain evidence="2">DSM 45089 / DQS3-9A1</strain>
    </source>
</reference>
<name>F6EEK4_HOYSD</name>
<gene>
    <name evidence="1" type="ordered locus">AS9A_1249</name>
</gene>
<protein>
    <submittedName>
        <fullName evidence="1">Uncharacterized protein</fullName>
    </submittedName>
</protein>
<accession>F6EEK4</accession>
<dbReference type="KEGG" id="asd:AS9A_1249"/>
<dbReference type="HOGENOM" id="CLU_2340672_0_0_11"/>
<proteinExistence type="predicted"/>
<dbReference type="Proteomes" id="UP000009235">
    <property type="component" value="Chromosome"/>
</dbReference>
<dbReference type="AlphaFoldDB" id="F6EEK4"/>
<evidence type="ECO:0000313" key="1">
    <source>
        <dbReference type="EMBL" id="AEF39701.1"/>
    </source>
</evidence>
<keyword evidence="2" id="KW-1185">Reference proteome</keyword>
<evidence type="ECO:0000313" key="2">
    <source>
        <dbReference type="Proteomes" id="UP000009235"/>
    </source>
</evidence>
<sequence length="97" mass="10428">MPTETPAFQLPDASALCTNLEERAQEFRTYTPTIGKVTLNGLVANWATSQGVDLLELARNRDAVDVALENACPEVRASMLSYLDIDSIGSAMISLPG</sequence>
<dbReference type="STRING" id="443218.AS9A_1249"/>
<organism evidence="1 2">
    <name type="scientific">Hoyosella subflava (strain DSM 45089 / JCM 17490 / NBRC 109087 / DQS3-9A1)</name>
    <name type="common">Amycolicicoccus subflavus</name>
    <dbReference type="NCBI Taxonomy" id="443218"/>
    <lineage>
        <taxon>Bacteria</taxon>
        <taxon>Bacillati</taxon>
        <taxon>Actinomycetota</taxon>
        <taxon>Actinomycetes</taxon>
        <taxon>Mycobacteriales</taxon>
        <taxon>Hoyosellaceae</taxon>
        <taxon>Hoyosella</taxon>
    </lineage>
</organism>
<dbReference type="EMBL" id="CP002786">
    <property type="protein sequence ID" value="AEF39701.1"/>
    <property type="molecule type" value="Genomic_DNA"/>
</dbReference>